<accession>A0AAW4PSU8</accession>
<feature type="transmembrane region" description="Helical" evidence="5">
    <location>
        <begin position="29"/>
        <end position="51"/>
    </location>
</feature>
<feature type="transmembrane region" description="Helical" evidence="5">
    <location>
        <begin position="295"/>
        <end position="313"/>
    </location>
</feature>
<feature type="transmembrane region" description="Helical" evidence="5">
    <location>
        <begin position="271"/>
        <end position="289"/>
    </location>
</feature>
<dbReference type="InterPro" id="IPR000620">
    <property type="entry name" value="EamA_dom"/>
</dbReference>
<keyword evidence="3 5" id="KW-1133">Transmembrane helix</keyword>
<reference evidence="7 8" key="1">
    <citation type="submission" date="2021-06" db="EMBL/GenBank/DDBJ databases">
        <title>Halomicroarcula sp. a new haloarchaeum isolated from saline soil.</title>
        <authorList>
            <person name="Duran-Viseras A."/>
            <person name="Sanchez-Porro C."/>
            <person name="Ventosa A."/>
        </authorList>
    </citation>
    <scope>NUCLEOTIDE SEQUENCE [LARGE SCALE GENOMIC DNA]</scope>
    <source>
        <strain evidence="7 8">F13</strain>
    </source>
</reference>
<name>A0AAW4PSU8_9EURY</name>
<evidence type="ECO:0000256" key="1">
    <source>
        <dbReference type="ARBA" id="ARBA00004141"/>
    </source>
</evidence>
<dbReference type="GO" id="GO:0016020">
    <property type="term" value="C:membrane"/>
    <property type="evidence" value="ECO:0007669"/>
    <property type="project" value="UniProtKB-SubCell"/>
</dbReference>
<dbReference type="SUPFAM" id="SSF103481">
    <property type="entry name" value="Multidrug resistance efflux transporter EmrE"/>
    <property type="match status" value="2"/>
</dbReference>
<comment type="subcellular location">
    <subcellularLocation>
        <location evidence="1">Membrane</location>
        <topology evidence="1">Multi-pass membrane protein</topology>
    </subcellularLocation>
</comment>
<feature type="transmembrane region" description="Helical" evidence="5">
    <location>
        <begin position="174"/>
        <end position="193"/>
    </location>
</feature>
<feature type="transmembrane region" description="Helical" evidence="5">
    <location>
        <begin position="117"/>
        <end position="137"/>
    </location>
</feature>
<feature type="transmembrane region" description="Helical" evidence="5">
    <location>
        <begin position="240"/>
        <end position="259"/>
    </location>
</feature>
<feature type="transmembrane region" description="Helical" evidence="5">
    <location>
        <begin position="89"/>
        <end position="111"/>
    </location>
</feature>
<dbReference type="InterPro" id="IPR050638">
    <property type="entry name" value="AA-Vitamin_Transporters"/>
</dbReference>
<dbReference type="Pfam" id="PF00892">
    <property type="entry name" value="EamA"/>
    <property type="match status" value="2"/>
</dbReference>
<evidence type="ECO:0000256" key="3">
    <source>
        <dbReference type="ARBA" id="ARBA00022989"/>
    </source>
</evidence>
<evidence type="ECO:0000256" key="2">
    <source>
        <dbReference type="ARBA" id="ARBA00022692"/>
    </source>
</evidence>
<proteinExistence type="predicted"/>
<dbReference type="AlphaFoldDB" id="A0AAW4PSU8"/>
<dbReference type="PANTHER" id="PTHR32322">
    <property type="entry name" value="INNER MEMBRANE TRANSPORTER"/>
    <property type="match status" value="1"/>
</dbReference>
<organism evidence="7 8">
    <name type="scientific">Haloarcula rubra</name>
    <dbReference type="NCBI Taxonomy" id="2487747"/>
    <lineage>
        <taxon>Archaea</taxon>
        <taxon>Methanobacteriati</taxon>
        <taxon>Methanobacteriota</taxon>
        <taxon>Stenosarchaea group</taxon>
        <taxon>Halobacteria</taxon>
        <taxon>Halobacteriales</taxon>
        <taxon>Haloarculaceae</taxon>
        <taxon>Haloarcula</taxon>
    </lineage>
</organism>
<feature type="transmembrane region" description="Helical" evidence="5">
    <location>
        <begin position="149"/>
        <end position="168"/>
    </location>
</feature>
<evidence type="ECO:0000313" key="7">
    <source>
        <dbReference type="EMBL" id="MBX0324341.1"/>
    </source>
</evidence>
<protein>
    <submittedName>
        <fullName evidence="7">DMT family transporter</fullName>
    </submittedName>
</protein>
<dbReference type="PANTHER" id="PTHR32322:SF2">
    <property type="entry name" value="EAMA DOMAIN-CONTAINING PROTEIN"/>
    <property type="match status" value="1"/>
</dbReference>
<comment type="caution">
    <text evidence="7">The sequence shown here is derived from an EMBL/GenBank/DDBJ whole genome shotgun (WGS) entry which is preliminary data.</text>
</comment>
<dbReference type="Proteomes" id="UP001430377">
    <property type="component" value="Unassembled WGS sequence"/>
</dbReference>
<keyword evidence="8" id="KW-1185">Reference proteome</keyword>
<feature type="domain" description="EamA" evidence="6">
    <location>
        <begin position="175"/>
        <end position="310"/>
    </location>
</feature>
<feature type="domain" description="EamA" evidence="6">
    <location>
        <begin position="31"/>
        <end position="162"/>
    </location>
</feature>
<evidence type="ECO:0000259" key="6">
    <source>
        <dbReference type="Pfam" id="PF00892"/>
    </source>
</evidence>
<evidence type="ECO:0000256" key="4">
    <source>
        <dbReference type="ARBA" id="ARBA00023136"/>
    </source>
</evidence>
<dbReference type="EMBL" id="RKLR01000006">
    <property type="protein sequence ID" value="MBX0324341.1"/>
    <property type="molecule type" value="Genomic_DNA"/>
</dbReference>
<gene>
    <name evidence="7" type="ORF">EGH21_15025</name>
</gene>
<dbReference type="InterPro" id="IPR037185">
    <property type="entry name" value="EmrE-like"/>
</dbReference>
<keyword evidence="2 5" id="KW-0812">Transmembrane</keyword>
<evidence type="ECO:0000256" key="5">
    <source>
        <dbReference type="SAM" id="Phobius"/>
    </source>
</evidence>
<feature type="transmembrane region" description="Helical" evidence="5">
    <location>
        <begin position="200"/>
        <end position="220"/>
    </location>
</feature>
<evidence type="ECO:0000313" key="8">
    <source>
        <dbReference type="Proteomes" id="UP001430377"/>
    </source>
</evidence>
<keyword evidence="4 5" id="KW-0472">Membrane</keyword>
<sequence length="351" mass="36761">MRRSSDRSLIRLQRLHLSSTVTTPTTRRIGLLFATLALLWGLSFVAIKTGIEGFPPVLLAALRHDIAAAVLVGYALYRGRTLRPRTRDDVSLFLVGGTLLIGAHFTLLFLGQQYVPSAYGAILLSLTPVVTPAFAATLLPSYRARPHEIIGTISGFLGVVVIANPSPGGLGSRLTGIALLIGAAVVFAAGAVLTERYATTLPIVSVQAGMTVVGAVILHAVSALLPSEQVGAVSAGVEHLAALVYLGVFASAAGFLLYFQLVDAVGAAETSLVSYAVPAVTAVFGWLLLGEVLTPLTLVGFTAILVGFAWVKADVLRTLLRRRGRSDTHRGGGSSGDYVVVSGNAYCKRNC</sequence>
<feature type="transmembrane region" description="Helical" evidence="5">
    <location>
        <begin position="57"/>
        <end position="77"/>
    </location>
</feature>